<gene>
    <name evidence="1" type="ORF">ACFOW8_08390</name>
</gene>
<accession>A0ABV8L290</accession>
<reference evidence="2" key="1">
    <citation type="journal article" date="2019" name="Int. J. Syst. Evol. Microbiol.">
        <title>The Global Catalogue of Microorganisms (GCM) 10K type strain sequencing project: providing services to taxonomists for standard genome sequencing and annotation.</title>
        <authorList>
            <consortium name="The Broad Institute Genomics Platform"/>
            <consortium name="The Broad Institute Genome Sequencing Center for Infectious Disease"/>
            <person name="Wu L."/>
            <person name="Ma J."/>
        </authorList>
    </citation>
    <scope>NUCLEOTIDE SEQUENCE [LARGE SCALE GENOMIC DNA]</scope>
    <source>
        <strain evidence="2">CGMCC 4.7204</strain>
    </source>
</reference>
<name>A0ABV8L290_9NOCA</name>
<evidence type="ECO:0000313" key="2">
    <source>
        <dbReference type="Proteomes" id="UP001595767"/>
    </source>
</evidence>
<evidence type="ECO:0008006" key="3">
    <source>
        <dbReference type="Google" id="ProtNLM"/>
    </source>
</evidence>
<comment type="caution">
    <text evidence="1">The sequence shown here is derived from an EMBL/GenBank/DDBJ whole genome shotgun (WGS) entry which is preliminary data.</text>
</comment>
<evidence type="ECO:0000313" key="1">
    <source>
        <dbReference type="EMBL" id="MFC4124942.1"/>
    </source>
</evidence>
<dbReference type="EMBL" id="JBHSBA010000003">
    <property type="protein sequence ID" value="MFC4124942.1"/>
    <property type="molecule type" value="Genomic_DNA"/>
</dbReference>
<protein>
    <recommendedName>
        <fullName evidence="3">DUF2793 domain-containing protein</fullName>
    </recommendedName>
</protein>
<dbReference type="Proteomes" id="UP001595767">
    <property type="component" value="Unassembled WGS sequence"/>
</dbReference>
<sequence>MDTQISARLVATEEVDLDGLPILTATVTPSAEAAEQLLPAGPAGPTGPRGDARTTFAKQGVIADEAARPAGLGTEDRGKWWHRLDDDGMDFWDGTTWIHSPGAVGTQGPVAEPNTVTVTTTHDPALIGAALRFSGATSAQQLQATAPAGLPGPPGPAGTSGAIAEATDYDDTVGPTNRSSFALTSSGRRWEATQPPNGFGPWAWWDSEFAANHQEAIPAYTAGTFTIPALPFQWRPMCWGQMHIFMEQGSEARAEIRVRLGTATGVMVASGAGHRISGPNYLPVAFSPAFGDEGTKPLSPSSTYATVPAGQSATLIVAVERVGSGTGYDIGHTITAAALTVWAQPVPEAAQ</sequence>
<proteinExistence type="predicted"/>
<keyword evidence="2" id="KW-1185">Reference proteome</keyword>
<organism evidence="1 2">
    <name type="scientific">Nocardia rhizosphaerae</name>
    <dbReference type="NCBI Taxonomy" id="1691571"/>
    <lineage>
        <taxon>Bacteria</taxon>
        <taxon>Bacillati</taxon>
        <taxon>Actinomycetota</taxon>
        <taxon>Actinomycetes</taxon>
        <taxon>Mycobacteriales</taxon>
        <taxon>Nocardiaceae</taxon>
        <taxon>Nocardia</taxon>
    </lineage>
</organism>
<dbReference type="RefSeq" id="WP_378547858.1">
    <property type="nucleotide sequence ID" value="NZ_JBHSBA010000003.1"/>
</dbReference>